<accession>A0A9D6QKF2</accession>
<evidence type="ECO:0000313" key="2">
    <source>
        <dbReference type="EMBL" id="MBI3540141.1"/>
    </source>
</evidence>
<sequence>MSAPRIFDDPSALADAVARAAAGSLAAAQAARGGAHLMLCGGRSPVDAYRRLAADRAV</sequence>
<dbReference type="EMBL" id="JACQAY010000253">
    <property type="protein sequence ID" value="MBI3540141.1"/>
    <property type="molecule type" value="Genomic_DNA"/>
</dbReference>
<reference evidence="2" key="1">
    <citation type="submission" date="2020-07" db="EMBL/GenBank/DDBJ databases">
        <title>Huge and variable diversity of episymbiotic CPR bacteria and DPANN archaea in groundwater ecosystems.</title>
        <authorList>
            <person name="He C.Y."/>
            <person name="Keren R."/>
            <person name="Whittaker M."/>
            <person name="Farag I.F."/>
            <person name="Doudna J."/>
            <person name="Cate J.H.D."/>
            <person name="Banfield J.F."/>
        </authorList>
    </citation>
    <scope>NUCLEOTIDE SEQUENCE</scope>
    <source>
        <strain evidence="2">NC_groundwater_928_Pr1_S-0.2um_72_17</strain>
    </source>
</reference>
<dbReference type="Pfam" id="PF01182">
    <property type="entry name" value="Glucosamine_iso"/>
    <property type="match status" value="1"/>
</dbReference>
<dbReference type="InterPro" id="IPR037171">
    <property type="entry name" value="NagB/RpiA_transferase-like"/>
</dbReference>
<dbReference type="GO" id="GO:0005975">
    <property type="term" value="P:carbohydrate metabolic process"/>
    <property type="evidence" value="ECO:0007669"/>
    <property type="project" value="InterPro"/>
</dbReference>
<dbReference type="Gene3D" id="3.40.50.1360">
    <property type="match status" value="1"/>
</dbReference>
<dbReference type="InterPro" id="IPR006148">
    <property type="entry name" value="Glc/Gal-6P_isomerase"/>
</dbReference>
<feature type="non-terminal residue" evidence="2">
    <location>
        <position position="58"/>
    </location>
</feature>
<dbReference type="SUPFAM" id="SSF100950">
    <property type="entry name" value="NagB/RpiA/CoA transferase-like"/>
    <property type="match status" value="1"/>
</dbReference>
<name>A0A9D6QKF2_UNCEI</name>
<feature type="domain" description="Glucosamine/galactosamine-6-phosphate isomerase" evidence="1">
    <location>
        <begin position="9"/>
        <end position="55"/>
    </location>
</feature>
<evidence type="ECO:0000259" key="1">
    <source>
        <dbReference type="Pfam" id="PF01182"/>
    </source>
</evidence>
<comment type="caution">
    <text evidence="2">The sequence shown here is derived from an EMBL/GenBank/DDBJ whole genome shotgun (WGS) entry which is preliminary data.</text>
</comment>
<dbReference type="AlphaFoldDB" id="A0A9D6QKF2"/>
<protein>
    <submittedName>
        <fullName evidence="2">6-phosphogluconolactonase</fullName>
    </submittedName>
</protein>
<dbReference type="Proteomes" id="UP000807850">
    <property type="component" value="Unassembled WGS sequence"/>
</dbReference>
<proteinExistence type="predicted"/>
<gene>
    <name evidence="2" type="ORF">HY076_07695</name>
</gene>
<organism evidence="2 3">
    <name type="scientific">Eiseniibacteriota bacterium</name>
    <dbReference type="NCBI Taxonomy" id="2212470"/>
    <lineage>
        <taxon>Bacteria</taxon>
        <taxon>Candidatus Eiseniibacteriota</taxon>
    </lineage>
</organism>
<evidence type="ECO:0000313" key="3">
    <source>
        <dbReference type="Proteomes" id="UP000807850"/>
    </source>
</evidence>